<feature type="transmembrane region" description="Helical" evidence="2">
    <location>
        <begin position="73"/>
        <end position="91"/>
    </location>
</feature>
<dbReference type="STRING" id="143223.SAMN05878281_1262"/>
<dbReference type="Pfam" id="PF05016">
    <property type="entry name" value="ParE_toxin"/>
    <property type="match status" value="1"/>
</dbReference>
<dbReference type="Gene3D" id="3.30.2310.20">
    <property type="entry name" value="RelE-like"/>
    <property type="match status" value="1"/>
</dbReference>
<dbReference type="Proteomes" id="UP000190235">
    <property type="component" value="Chromosome I"/>
</dbReference>
<accession>A0A1M7K6J2</accession>
<organism evidence="3 4">
    <name type="scientific">Salegentibacter salegens</name>
    <dbReference type="NCBI Taxonomy" id="143223"/>
    <lineage>
        <taxon>Bacteria</taxon>
        <taxon>Pseudomonadati</taxon>
        <taxon>Bacteroidota</taxon>
        <taxon>Flavobacteriia</taxon>
        <taxon>Flavobacteriales</taxon>
        <taxon>Flavobacteriaceae</taxon>
        <taxon>Salegentibacter</taxon>
    </lineage>
</organism>
<sequence length="114" mass="13548">MASKREVVWAVSAIQELDNILEYLENNWSKTVSENFFNILNHSVELIKLNPYQFPALSKEKRFYKCVVTKHNSIFIVFRIKLLLGFCMFLIHDRIPENFHLINNISTEKFSFSF</sequence>
<protein>
    <recommendedName>
        <fullName evidence="5">Plasmid stabilization system protein ParE</fullName>
    </recommendedName>
</protein>
<keyword evidence="2" id="KW-1133">Transmembrane helix</keyword>
<keyword evidence="4" id="KW-1185">Reference proteome</keyword>
<evidence type="ECO:0000313" key="3">
    <source>
        <dbReference type="EMBL" id="SHM60603.1"/>
    </source>
</evidence>
<keyword evidence="2" id="KW-0812">Transmembrane</keyword>
<dbReference type="OrthoDB" id="1098070at2"/>
<evidence type="ECO:0000256" key="2">
    <source>
        <dbReference type="SAM" id="Phobius"/>
    </source>
</evidence>
<dbReference type="RefSeq" id="WP_079734470.1">
    <property type="nucleotide sequence ID" value="NZ_LT670848.1"/>
</dbReference>
<reference evidence="4" key="1">
    <citation type="submission" date="2016-11" db="EMBL/GenBank/DDBJ databases">
        <authorList>
            <person name="Varghese N."/>
            <person name="Submissions S."/>
        </authorList>
    </citation>
    <scope>NUCLEOTIDE SEQUENCE [LARGE SCALE GENOMIC DNA]</scope>
    <source>
        <strain evidence="4">ACAM 48</strain>
    </source>
</reference>
<proteinExistence type="predicted"/>
<evidence type="ECO:0000256" key="1">
    <source>
        <dbReference type="ARBA" id="ARBA00022649"/>
    </source>
</evidence>
<name>A0A1M7K6J2_9FLAO</name>
<evidence type="ECO:0008006" key="5">
    <source>
        <dbReference type="Google" id="ProtNLM"/>
    </source>
</evidence>
<dbReference type="AlphaFoldDB" id="A0A1M7K6J2"/>
<dbReference type="InterPro" id="IPR035093">
    <property type="entry name" value="RelE/ParE_toxin_dom_sf"/>
</dbReference>
<gene>
    <name evidence="3" type="ORF">SAMN05878281_1262</name>
</gene>
<keyword evidence="1" id="KW-1277">Toxin-antitoxin system</keyword>
<dbReference type="EMBL" id="LT670848">
    <property type="protein sequence ID" value="SHM60603.1"/>
    <property type="molecule type" value="Genomic_DNA"/>
</dbReference>
<keyword evidence="2" id="KW-0472">Membrane</keyword>
<evidence type="ECO:0000313" key="4">
    <source>
        <dbReference type="Proteomes" id="UP000190235"/>
    </source>
</evidence>
<dbReference type="InterPro" id="IPR007712">
    <property type="entry name" value="RelE/ParE_toxin"/>
</dbReference>